<sequence>MLQYDKNELAGKLNILNTQCSIFNVSAAGENIEFRCDIDTVIGDITCEVHLTDKSGKLYGMVQTNKGCMAITGQKLFS</sequence>
<reference evidence="1" key="1">
    <citation type="submission" date="2019-08" db="EMBL/GenBank/DDBJ databases">
        <authorList>
            <person name="Kucharzyk K."/>
            <person name="Murdoch R.W."/>
            <person name="Higgins S."/>
            <person name="Loffler F."/>
        </authorList>
    </citation>
    <scope>NUCLEOTIDE SEQUENCE</scope>
</reference>
<protein>
    <submittedName>
        <fullName evidence="1">Uncharacterized protein</fullName>
    </submittedName>
</protein>
<accession>A0A645EQL0</accession>
<gene>
    <name evidence="1" type="ORF">SDC9_150782</name>
</gene>
<dbReference type="EMBL" id="VSSQ01049474">
    <property type="protein sequence ID" value="MPN03552.1"/>
    <property type="molecule type" value="Genomic_DNA"/>
</dbReference>
<organism evidence="1">
    <name type="scientific">bioreactor metagenome</name>
    <dbReference type="NCBI Taxonomy" id="1076179"/>
    <lineage>
        <taxon>unclassified sequences</taxon>
        <taxon>metagenomes</taxon>
        <taxon>ecological metagenomes</taxon>
    </lineage>
</organism>
<name>A0A645EQL0_9ZZZZ</name>
<comment type="caution">
    <text evidence="1">The sequence shown here is derived from an EMBL/GenBank/DDBJ whole genome shotgun (WGS) entry which is preliminary data.</text>
</comment>
<evidence type="ECO:0000313" key="1">
    <source>
        <dbReference type="EMBL" id="MPN03552.1"/>
    </source>
</evidence>
<proteinExistence type="predicted"/>
<dbReference type="AlphaFoldDB" id="A0A645EQL0"/>